<dbReference type="EMBL" id="JANPWB010000014">
    <property type="protein sequence ID" value="KAJ1099725.1"/>
    <property type="molecule type" value="Genomic_DNA"/>
</dbReference>
<dbReference type="Proteomes" id="UP001066276">
    <property type="component" value="Chromosome 10"/>
</dbReference>
<feature type="compositionally biased region" description="Basic and acidic residues" evidence="1">
    <location>
        <begin position="60"/>
        <end position="71"/>
    </location>
</feature>
<name>A0AAV7MHN9_PLEWA</name>
<sequence>MCSVSLSYALIFPAKQKIIHDQHFETPETALDWLDLQLPKFSWTYSATLSTSKAEAFAQETEKKVYGDSRHAPTPTGPGESTQGHLFNDSPM</sequence>
<dbReference type="AlphaFoldDB" id="A0AAV7MHN9"/>
<organism evidence="2 3">
    <name type="scientific">Pleurodeles waltl</name>
    <name type="common">Iberian ribbed newt</name>
    <dbReference type="NCBI Taxonomy" id="8319"/>
    <lineage>
        <taxon>Eukaryota</taxon>
        <taxon>Metazoa</taxon>
        <taxon>Chordata</taxon>
        <taxon>Craniata</taxon>
        <taxon>Vertebrata</taxon>
        <taxon>Euteleostomi</taxon>
        <taxon>Amphibia</taxon>
        <taxon>Batrachia</taxon>
        <taxon>Caudata</taxon>
        <taxon>Salamandroidea</taxon>
        <taxon>Salamandridae</taxon>
        <taxon>Pleurodelinae</taxon>
        <taxon>Pleurodeles</taxon>
    </lineage>
</organism>
<keyword evidence="3" id="KW-1185">Reference proteome</keyword>
<evidence type="ECO:0000256" key="1">
    <source>
        <dbReference type="SAM" id="MobiDB-lite"/>
    </source>
</evidence>
<gene>
    <name evidence="2" type="ORF">NDU88_004824</name>
</gene>
<evidence type="ECO:0000313" key="2">
    <source>
        <dbReference type="EMBL" id="KAJ1099725.1"/>
    </source>
</evidence>
<feature type="region of interest" description="Disordered" evidence="1">
    <location>
        <begin position="60"/>
        <end position="92"/>
    </location>
</feature>
<accession>A0AAV7MHN9</accession>
<evidence type="ECO:0000313" key="3">
    <source>
        <dbReference type="Proteomes" id="UP001066276"/>
    </source>
</evidence>
<comment type="caution">
    <text evidence="2">The sequence shown here is derived from an EMBL/GenBank/DDBJ whole genome shotgun (WGS) entry which is preliminary data.</text>
</comment>
<feature type="compositionally biased region" description="Polar residues" evidence="1">
    <location>
        <begin position="79"/>
        <end position="92"/>
    </location>
</feature>
<protein>
    <submittedName>
        <fullName evidence="2">Uncharacterized protein</fullName>
    </submittedName>
</protein>
<proteinExistence type="predicted"/>
<reference evidence="2" key="1">
    <citation type="journal article" date="2022" name="bioRxiv">
        <title>Sequencing and chromosome-scale assembly of the giantPleurodeles waltlgenome.</title>
        <authorList>
            <person name="Brown T."/>
            <person name="Elewa A."/>
            <person name="Iarovenko S."/>
            <person name="Subramanian E."/>
            <person name="Araus A.J."/>
            <person name="Petzold A."/>
            <person name="Susuki M."/>
            <person name="Suzuki K.-i.T."/>
            <person name="Hayashi T."/>
            <person name="Toyoda A."/>
            <person name="Oliveira C."/>
            <person name="Osipova E."/>
            <person name="Leigh N.D."/>
            <person name="Simon A."/>
            <person name="Yun M.H."/>
        </authorList>
    </citation>
    <scope>NUCLEOTIDE SEQUENCE</scope>
    <source>
        <strain evidence="2">20211129_DDA</strain>
        <tissue evidence="2">Liver</tissue>
    </source>
</reference>